<sequence length="159" mass="17011">MIASCSHCLAATKPTIPVYLAWLIPESAIVTRMNAPDDRSLSALVRPVGFLASTCPFTPSFLVKEPIGTAAAGFLPYSHASSLFCVPAALFKSGHHMLAVFQHQDGRLRGRAGRIHRDSIPNVAANGAETKAMVAAKLGQEHSTRCTKAQIQILSLTFL</sequence>
<gene>
    <name evidence="1" type="ORF">BDW59DRAFT_121366</name>
</gene>
<dbReference type="Proteomes" id="UP001610335">
    <property type="component" value="Unassembled WGS sequence"/>
</dbReference>
<evidence type="ECO:0000313" key="1">
    <source>
        <dbReference type="EMBL" id="KAL2819324.1"/>
    </source>
</evidence>
<reference evidence="1 2" key="1">
    <citation type="submission" date="2024-07" db="EMBL/GenBank/DDBJ databases">
        <title>Section-level genome sequencing and comparative genomics of Aspergillus sections Usti and Cavernicolus.</title>
        <authorList>
            <consortium name="Lawrence Berkeley National Laboratory"/>
            <person name="Nybo J.L."/>
            <person name="Vesth T.C."/>
            <person name="Theobald S."/>
            <person name="Frisvad J.C."/>
            <person name="Larsen T.O."/>
            <person name="Kjaerboelling I."/>
            <person name="Rothschild-Mancinelli K."/>
            <person name="Lyhne E.K."/>
            <person name="Kogle M.E."/>
            <person name="Barry K."/>
            <person name="Clum A."/>
            <person name="Na H."/>
            <person name="Ledsgaard L."/>
            <person name="Lin J."/>
            <person name="Lipzen A."/>
            <person name="Kuo A."/>
            <person name="Riley R."/>
            <person name="Mondo S."/>
            <person name="LaButti K."/>
            <person name="Haridas S."/>
            <person name="Pangalinan J."/>
            <person name="Salamov A.A."/>
            <person name="Simmons B.A."/>
            <person name="Magnuson J.K."/>
            <person name="Chen J."/>
            <person name="Drula E."/>
            <person name="Henrissat B."/>
            <person name="Wiebenga A."/>
            <person name="Lubbers R.J."/>
            <person name="Gomes A.C."/>
            <person name="Makela M.R."/>
            <person name="Stajich J."/>
            <person name="Grigoriev I.V."/>
            <person name="Mortensen U.H."/>
            <person name="De vries R.P."/>
            <person name="Baker S.E."/>
            <person name="Andersen M.R."/>
        </authorList>
    </citation>
    <scope>NUCLEOTIDE SEQUENCE [LARGE SCALE GENOMIC DNA]</scope>
    <source>
        <strain evidence="1 2">CBS 600.67</strain>
    </source>
</reference>
<dbReference type="EMBL" id="JBFXLS010000077">
    <property type="protein sequence ID" value="KAL2819324.1"/>
    <property type="molecule type" value="Genomic_DNA"/>
</dbReference>
<accession>A0ABR4HV04</accession>
<comment type="caution">
    <text evidence="1">The sequence shown here is derived from an EMBL/GenBank/DDBJ whole genome shotgun (WGS) entry which is preliminary data.</text>
</comment>
<protein>
    <submittedName>
        <fullName evidence="1">Uncharacterized protein</fullName>
    </submittedName>
</protein>
<name>A0ABR4HV04_9EURO</name>
<proteinExistence type="predicted"/>
<keyword evidence="2" id="KW-1185">Reference proteome</keyword>
<evidence type="ECO:0000313" key="2">
    <source>
        <dbReference type="Proteomes" id="UP001610335"/>
    </source>
</evidence>
<organism evidence="1 2">
    <name type="scientific">Aspergillus cavernicola</name>
    <dbReference type="NCBI Taxonomy" id="176166"/>
    <lineage>
        <taxon>Eukaryota</taxon>
        <taxon>Fungi</taxon>
        <taxon>Dikarya</taxon>
        <taxon>Ascomycota</taxon>
        <taxon>Pezizomycotina</taxon>
        <taxon>Eurotiomycetes</taxon>
        <taxon>Eurotiomycetidae</taxon>
        <taxon>Eurotiales</taxon>
        <taxon>Aspergillaceae</taxon>
        <taxon>Aspergillus</taxon>
        <taxon>Aspergillus subgen. Nidulantes</taxon>
    </lineage>
</organism>